<accession>A0A248K0G0</accession>
<dbReference type="InterPro" id="IPR050833">
    <property type="entry name" value="Poly_Biosynth_Transport"/>
</dbReference>
<evidence type="ECO:0000313" key="8">
    <source>
        <dbReference type="EMBL" id="ASG24467.1"/>
    </source>
</evidence>
<dbReference type="AlphaFoldDB" id="A0A248K0G0"/>
<proteinExistence type="inferred from homology"/>
<evidence type="ECO:0000256" key="1">
    <source>
        <dbReference type="ARBA" id="ARBA00004651"/>
    </source>
</evidence>
<feature type="transmembrane region" description="Helical" evidence="7">
    <location>
        <begin position="363"/>
        <end position="382"/>
    </location>
</feature>
<keyword evidence="9" id="KW-1185">Reference proteome</keyword>
<feature type="transmembrane region" description="Helical" evidence="7">
    <location>
        <begin position="322"/>
        <end position="342"/>
    </location>
</feature>
<evidence type="ECO:0000256" key="3">
    <source>
        <dbReference type="ARBA" id="ARBA00022475"/>
    </source>
</evidence>
<dbReference type="KEGG" id="nao:Y958_26710"/>
<feature type="transmembrane region" description="Helical" evidence="7">
    <location>
        <begin position="388"/>
        <end position="410"/>
    </location>
</feature>
<feature type="transmembrane region" description="Helical" evidence="7">
    <location>
        <begin position="294"/>
        <end position="316"/>
    </location>
</feature>
<name>A0A248K0G0_9PROT</name>
<feature type="transmembrane region" description="Helical" evidence="7">
    <location>
        <begin position="114"/>
        <end position="138"/>
    </location>
</feature>
<sequence>MSDGDHQRHLRRGFNWLGGATVLAKVIDFSTILAVLTFLSKEQVGVASLVISTGMVIEAFDGLGTGDALVQAPTVAKRQLDSLFWFILGAAFLMGAVTLAVAPGLEALYGVTGMAAYFIAVAAKQPMVAAAVIPLALLNRDLKYERIAVVNVAATLGAALTRLGLAVAGAGAWALVAGYVSSGLYTLVGATLARPFRPGAHFRLDDIRGLVRFGFRAAAVNLFEQIFKNVDFLLVGWFYGPAPLALYRVAFDIAMEPVMAVGTLINRTALPVFARLAGDRAGLTQSLTWSLRRLALLTAPLMVGLILAADPLTTLIHDDHGLSYAAAALPLKLLAAAALLRVTSQLLTPLMMASGRPGLAAQLSAATLTLLSAGIVAVGILLPAEGGIIAVAAVWLAIYPPLLAWGARYLERTWAIGTASVARAFLLPAAGVALMAAVVWTLRLLPGGDRPAVSVAIVAVAMAAAYGGLFRYDREKPVS</sequence>
<keyword evidence="4 7" id="KW-0812">Transmembrane</keyword>
<evidence type="ECO:0000256" key="7">
    <source>
        <dbReference type="SAM" id="Phobius"/>
    </source>
</evidence>
<feature type="transmembrane region" description="Helical" evidence="7">
    <location>
        <begin position="16"/>
        <end position="39"/>
    </location>
</feature>
<evidence type="ECO:0000256" key="5">
    <source>
        <dbReference type="ARBA" id="ARBA00022989"/>
    </source>
</evidence>
<comment type="subcellular location">
    <subcellularLocation>
        <location evidence="1">Cell membrane</location>
        <topology evidence="1">Multi-pass membrane protein</topology>
    </subcellularLocation>
</comment>
<evidence type="ECO:0000256" key="2">
    <source>
        <dbReference type="ARBA" id="ARBA00007430"/>
    </source>
</evidence>
<feature type="transmembrane region" description="Helical" evidence="7">
    <location>
        <begin position="82"/>
        <end position="102"/>
    </location>
</feature>
<protein>
    <submittedName>
        <fullName evidence="8">Lipopolysaccharide biosynthesis protein</fullName>
    </submittedName>
</protein>
<keyword evidence="6 7" id="KW-0472">Membrane</keyword>
<dbReference type="PANTHER" id="PTHR30250:SF10">
    <property type="entry name" value="LIPOPOLYSACCHARIDE BIOSYNTHESIS PROTEIN WZXC"/>
    <property type="match status" value="1"/>
</dbReference>
<reference evidence="8" key="1">
    <citation type="submission" date="2017-06" db="EMBL/GenBank/DDBJ databases">
        <title>Complete genome sequence of Nitrospirillum amazonense strain CBAmC, an endophytic nitrogen-fixing and plant growth-promoting bacterium, isolated from sugarcane.</title>
        <authorList>
            <person name="Schwab S."/>
            <person name="dos Santos Teixeira K.R."/>
            <person name="Simoes Araujo J.L."/>
            <person name="Soares Vidal M."/>
            <person name="Borges de Freitas H.R."/>
            <person name="Rivello Crivelaro A.L."/>
            <person name="Bueno de Camargo Nunes A."/>
            <person name="dos Santos C.M."/>
            <person name="Palmeira da Silva Rosa D."/>
            <person name="da Silva Padilha D."/>
            <person name="da Silva E."/>
            <person name="Araujo Terra L."/>
            <person name="Soares Mendes V."/>
            <person name="Farinelli L."/>
            <person name="Magalhaes Cruz L."/>
            <person name="Baldani J.I."/>
        </authorList>
    </citation>
    <scope>NUCLEOTIDE SEQUENCE [LARGE SCALE GENOMIC DNA]</scope>
    <source>
        <strain evidence="8">CBAmC</strain>
    </source>
</reference>
<feature type="transmembrane region" description="Helical" evidence="7">
    <location>
        <begin position="452"/>
        <end position="472"/>
    </location>
</feature>
<feature type="transmembrane region" description="Helical" evidence="7">
    <location>
        <begin position="422"/>
        <end position="440"/>
    </location>
</feature>
<dbReference type="PANTHER" id="PTHR30250">
    <property type="entry name" value="PST FAMILY PREDICTED COLANIC ACID TRANSPORTER"/>
    <property type="match status" value="1"/>
</dbReference>
<dbReference type="Proteomes" id="UP000197153">
    <property type="component" value="Chromosome 3"/>
</dbReference>
<evidence type="ECO:0000256" key="4">
    <source>
        <dbReference type="ARBA" id="ARBA00022692"/>
    </source>
</evidence>
<evidence type="ECO:0000256" key="6">
    <source>
        <dbReference type="ARBA" id="ARBA00023136"/>
    </source>
</evidence>
<evidence type="ECO:0000313" key="9">
    <source>
        <dbReference type="Proteomes" id="UP000197153"/>
    </source>
</evidence>
<dbReference type="RefSeq" id="WP_088874896.1">
    <property type="nucleotide sequence ID" value="NZ_CP022112.1"/>
</dbReference>
<keyword evidence="5 7" id="KW-1133">Transmembrane helix</keyword>
<dbReference type="Pfam" id="PF13440">
    <property type="entry name" value="Polysacc_synt_3"/>
    <property type="match status" value="1"/>
</dbReference>
<organism evidence="8 9">
    <name type="scientific">Nitrospirillum viridazoti CBAmc</name>
    <dbReference type="NCBI Taxonomy" id="1441467"/>
    <lineage>
        <taxon>Bacteria</taxon>
        <taxon>Pseudomonadati</taxon>
        <taxon>Pseudomonadota</taxon>
        <taxon>Alphaproteobacteria</taxon>
        <taxon>Rhodospirillales</taxon>
        <taxon>Azospirillaceae</taxon>
        <taxon>Nitrospirillum</taxon>
        <taxon>Nitrospirillum viridazoti</taxon>
    </lineage>
</organism>
<dbReference type="GO" id="GO:0005886">
    <property type="term" value="C:plasma membrane"/>
    <property type="evidence" value="ECO:0007669"/>
    <property type="project" value="UniProtKB-SubCell"/>
</dbReference>
<keyword evidence="3" id="KW-1003">Cell membrane</keyword>
<comment type="similarity">
    <text evidence="2">Belongs to the polysaccharide synthase family.</text>
</comment>
<gene>
    <name evidence="8" type="ORF">Y958_26710</name>
</gene>
<feature type="transmembrane region" description="Helical" evidence="7">
    <location>
        <begin position="45"/>
        <end position="70"/>
    </location>
</feature>
<dbReference type="EMBL" id="CP022112">
    <property type="protein sequence ID" value="ASG24467.1"/>
    <property type="molecule type" value="Genomic_DNA"/>
</dbReference>